<evidence type="ECO:0000313" key="2">
    <source>
        <dbReference type="EMBL" id="AFD25550.1"/>
    </source>
</evidence>
<reference evidence="2 3" key="1">
    <citation type="journal article" date="2012" name="PLoS ONE">
        <title>Genome sequence and transcriptome analysis of the radioresistant bacterium Deinococcus gobiensis: insights into the extreme environmental adaptations.</title>
        <authorList>
            <person name="Yuan M."/>
            <person name="Chen M."/>
            <person name="Zhang W."/>
            <person name="Lu W."/>
            <person name="Wang J."/>
            <person name="Yang M."/>
            <person name="Zhao P."/>
            <person name="Tang R."/>
            <person name="Li X."/>
            <person name="Hao Y."/>
            <person name="Zhou Z."/>
            <person name="Zhan Y."/>
            <person name="Yu H."/>
            <person name="Teng C."/>
            <person name="Yan Y."/>
            <person name="Ping S."/>
            <person name="Wang Y."/>
            <person name="Lin M."/>
        </authorList>
    </citation>
    <scope>NUCLEOTIDE SEQUENCE [LARGE SCALE GENOMIC DNA]</scope>
    <source>
        <strain evidence="2 3">I-0</strain>
    </source>
</reference>
<proteinExistence type="predicted"/>
<dbReference type="EMBL" id="CP002191">
    <property type="protein sequence ID" value="AFD25550.1"/>
    <property type="molecule type" value="Genomic_DNA"/>
</dbReference>
<dbReference type="PANTHER" id="PTHR33169:SF27">
    <property type="entry name" value="TRANSCRIPTIONAL REGULATOR PADR FAMILY PROTEIN"/>
    <property type="match status" value="1"/>
</dbReference>
<dbReference type="Pfam" id="PF03551">
    <property type="entry name" value="PadR"/>
    <property type="match status" value="1"/>
</dbReference>
<accession>H8GV33</accession>
<dbReference type="InterPro" id="IPR036390">
    <property type="entry name" value="WH_DNA-bd_sf"/>
</dbReference>
<dbReference type="SUPFAM" id="SSF46785">
    <property type="entry name" value="Winged helix' DNA-binding domain"/>
    <property type="match status" value="1"/>
</dbReference>
<evidence type="ECO:0000313" key="3">
    <source>
        <dbReference type="Proteomes" id="UP000007575"/>
    </source>
</evidence>
<dbReference type="eggNOG" id="COG1695">
    <property type="taxonomic scope" value="Bacteria"/>
</dbReference>
<dbReference type="STRING" id="745776.DGo_CA1623"/>
<dbReference type="Gene3D" id="1.10.10.10">
    <property type="entry name" value="Winged helix-like DNA-binding domain superfamily/Winged helix DNA-binding domain"/>
    <property type="match status" value="1"/>
</dbReference>
<feature type="domain" description="Transcription regulator PadR N-terminal" evidence="1">
    <location>
        <begin position="19"/>
        <end position="91"/>
    </location>
</feature>
<dbReference type="PANTHER" id="PTHR33169">
    <property type="entry name" value="PADR-FAMILY TRANSCRIPTIONAL REGULATOR"/>
    <property type="match status" value="1"/>
</dbReference>
<dbReference type="InterPro" id="IPR005149">
    <property type="entry name" value="Tscrpt_reg_PadR_N"/>
</dbReference>
<name>H8GV33_DEIGI</name>
<dbReference type="Proteomes" id="UP000007575">
    <property type="component" value="Chromosome"/>
</dbReference>
<dbReference type="InterPro" id="IPR036388">
    <property type="entry name" value="WH-like_DNA-bd_sf"/>
</dbReference>
<dbReference type="InterPro" id="IPR052509">
    <property type="entry name" value="Metal_resp_DNA-bind_regulator"/>
</dbReference>
<gene>
    <name evidence="2" type="ordered locus">DGo_CA1623</name>
</gene>
<dbReference type="KEGG" id="dgo:DGo_CA1623"/>
<dbReference type="PATRIC" id="fig|745776.4.peg.1669"/>
<organism evidence="2 3">
    <name type="scientific">Deinococcus gobiensis (strain DSM 21396 / JCM 16679 / CGMCC 1.7299 / I-0)</name>
    <dbReference type="NCBI Taxonomy" id="745776"/>
    <lineage>
        <taxon>Bacteria</taxon>
        <taxon>Thermotogati</taxon>
        <taxon>Deinococcota</taxon>
        <taxon>Deinococci</taxon>
        <taxon>Deinococcales</taxon>
        <taxon>Deinococcaceae</taxon>
        <taxon>Deinococcus</taxon>
    </lineage>
</organism>
<dbReference type="RefSeq" id="WP_014685033.1">
    <property type="nucleotide sequence ID" value="NC_017790.1"/>
</dbReference>
<dbReference type="HOGENOM" id="CLU_089258_4_3_0"/>
<dbReference type="OrthoDB" id="68816at2"/>
<evidence type="ECO:0000259" key="1">
    <source>
        <dbReference type="Pfam" id="PF03551"/>
    </source>
</evidence>
<sequence>MLTEVLTSPPPDDERTLLLLGLLTVQDRHGYEINDFIERTLHHVISLKKATAYQLLERLEGHGLIGSRVEQHGQRPNRRVYHITPAGQARFGEMLREQLAREEALILTGNVPVMFAENLTPGETLEALRRRLEGVEARLRLYDTYNLPCTVGVGLAMERIRALTHADREWLARTIARLERSAPAQPAP</sequence>
<protein>
    <recommendedName>
        <fullName evidence="1">Transcription regulator PadR N-terminal domain-containing protein</fullName>
    </recommendedName>
</protein>
<dbReference type="AlphaFoldDB" id="H8GV33"/>
<keyword evidence="3" id="KW-1185">Reference proteome</keyword>